<evidence type="ECO:0000256" key="1">
    <source>
        <dbReference type="SAM" id="Phobius"/>
    </source>
</evidence>
<protein>
    <recommendedName>
        <fullName evidence="4">VanZ family protein</fullName>
    </recommendedName>
</protein>
<name>A0ABP6T7T0_9ACTN</name>
<organism evidence="2 3">
    <name type="scientific">Cryptosporangium minutisporangium</name>
    <dbReference type="NCBI Taxonomy" id="113569"/>
    <lineage>
        <taxon>Bacteria</taxon>
        <taxon>Bacillati</taxon>
        <taxon>Actinomycetota</taxon>
        <taxon>Actinomycetes</taxon>
        <taxon>Cryptosporangiales</taxon>
        <taxon>Cryptosporangiaceae</taxon>
        <taxon>Cryptosporangium</taxon>
    </lineage>
</organism>
<sequence length="113" mass="12074">MRRRFGTRSWQASFGVVVIVSFFVLFLPNDDVPSGFPPGTDKLVHGALFAALALTGRRAGVPTAWLLPTLTLYAIASEVVQAVPALGRSASVWDALADVVGIALGWLLARLVR</sequence>
<dbReference type="Proteomes" id="UP001501676">
    <property type="component" value="Unassembled WGS sequence"/>
</dbReference>
<reference evidence="3" key="1">
    <citation type="journal article" date="2019" name="Int. J. Syst. Evol. Microbiol.">
        <title>The Global Catalogue of Microorganisms (GCM) 10K type strain sequencing project: providing services to taxonomists for standard genome sequencing and annotation.</title>
        <authorList>
            <consortium name="The Broad Institute Genomics Platform"/>
            <consortium name="The Broad Institute Genome Sequencing Center for Infectious Disease"/>
            <person name="Wu L."/>
            <person name="Ma J."/>
        </authorList>
    </citation>
    <scope>NUCLEOTIDE SEQUENCE [LARGE SCALE GENOMIC DNA]</scope>
    <source>
        <strain evidence="3">JCM 9458</strain>
    </source>
</reference>
<evidence type="ECO:0008006" key="4">
    <source>
        <dbReference type="Google" id="ProtNLM"/>
    </source>
</evidence>
<comment type="caution">
    <text evidence="2">The sequence shown here is derived from an EMBL/GenBank/DDBJ whole genome shotgun (WGS) entry which is preliminary data.</text>
</comment>
<keyword evidence="1" id="KW-0812">Transmembrane</keyword>
<gene>
    <name evidence="2" type="ORF">GCM10020369_68240</name>
</gene>
<keyword evidence="1" id="KW-0472">Membrane</keyword>
<feature type="transmembrane region" description="Helical" evidence="1">
    <location>
        <begin position="12"/>
        <end position="28"/>
    </location>
</feature>
<keyword evidence="1" id="KW-1133">Transmembrane helix</keyword>
<evidence type="ECO:0000313" key="2">
    <source>
        <dbReference type="EMBL" id="GAA3395371.1"/>
    </source>
</evidence>
<evidence type="ECO:0000313" key="3">
    <source>
        <dbReference type="Proteomes" id="UP001501676"/>
    </source>
</evidence>
<dbReference type="EMBL" id="BAAAYN010000048">
    <property type="protein sequence ID" value="GAA3395371.1"/>
    <property type="molecule type" value="Genomic_DNA"/>
</dbReference>
<proteinExistence type="predicted"/>
<accession>A0ABP6T7T0</accession>
<keyword evidence="3" id="KW-1185">Reference proteome</keyword>
<feature type="transmembrane region" description="Helical" evidence="1">
    <location>
        <begin position="90"/>
        <end position="109"/>
    </location>
</feature>